<proteinExistence type="predicted"/>
<organism evidence="1 2">
    <name type="scientific">Paractinoplanes globisporus</name>
    <dbReference type="NCBI Taxonomy" id="113565"/>
    <lineage>
        <taxon>Bacteria</taxon>
        <taxon>Bacillati</taxon>
        <taxon>Actinomycetota</taxon>
        <taxon>Actinomycetes</taxon>
        <taxon>Micromonosporales</taxon>
        <taxon>Micromonosporaceae</taxon>
        <taxon>Paractinoplanes</taxon>
    </lineage>
</organism>
<evidence type="ECO:0000313" key="2">
    <source>
        <dbReference type="Proteomes" id="UP001602245"/>
    </source>
</evidence>
<evidence type="ECO:0000313" key="1">
    <source>
        <dbReference type="EMBL" id="MFF5294108.1"/>
    </source>
</evidence>
<dbReference type="RefSeq" id="WP_020512351.1">
    <property type="nucleotide sequence ID" value="NZ_JBIAZU010000006.1"/>
</dbReference>
<name>A0ABW6WM60_9ACTN</name>
<accession>A0ABW6WM60</accession>
<dbReference type="EMBL" id="JBIAZU010000006">
    <property type="protein sequence ID" value="MFF5294108.1"/>
    <property type="molecule type" value="Genomic_DNA"/>
</dbReference>
<sequence length="428" mass="46471">MSSEIVVTLYWVREDAEGRLVARRRMRGLDEFWASGKVAEYRMATVDADAQSTAGWRELLAGLRLPEFTVTSSRGPVALRLLDTAGLRTTRAGEGSGQQASLLARASMLFTDAGGVQLARRGHLRASSRELVASPLLPVLRQAMREAGMTAAAGPPGEVRARAAEPSLWQGLDAAIQLSEVRGAQIGDHNLQINRFFVRGPAQRVDFEPVLLDARVRDAQMALLADPANAALRADLVAALRAYATDWTITADPLVLSAETKPPGFLERLLTFSVQGVQEGNWNTQRNSFECYATDVPAVDRLLHQDRALATALADYLCPATGRIGDLGAFHKQLNTSMREVPVEVASPHGVKLPSPGPSGRLFVQGVDGLIIGERNRVREHVHSKLLFAPQIPVVQKPAVPLKEAVKQPQHVAVEEAARQAVRIQLRA</sequence>
<gene>
    <name evidence="1" type="ORF">ACFY35_32125</name>
</gene>
<comment type="caution">
    <text evidence="1">The sequence shown here is derived from an EMBL/GenBank/DDBJ whole genome shotgun (WGS) entry which is preliminary data.</text>
</comment>
<keyword evidence="2" id="KW-1185">Reference proteome</keyword>
<reference evidence="1 2" key="1">
    <citation type="submission" date="2024-10" db="EMBL/GenBank/DDBJ databases">
        <title>The Natural Products Discovery Center: Release of the First 8490 Sequenced Strains for Exploring Actinobacteria Biosynthetic Diversity.</title>
        <authorList>
            <person name="Kalkreuter E."/>
            <person name="Kautsar S.A."/>
            <person name="Yang D."/>
            <person name="Bader C.D."/>
            <person name="Teijaro C.N."/>
            <person name="Fluegel L."/>
            <person name="Davis C.M."/>
            <person name="Simpson J.R."/>
            <person name="Lauterbach L."/>
            <person name="Steele A.D."/>
            <person name="Gui C."/>
            <person name="Meng S."/>
            <person name="Li G."/>
            <person name="Viehrig K."/>
            <person name="Ye F."/>
            <person name="Su P."/>
            <person name="Kiefer A.F."/>
            <person name="Nichols A."/>
            <person name="Cepeda A.J."/>
            <person name="Yan W."/>
            <person name="Fan B."/>
            <person name="Jiang Y."/>
            <person name="Adhikari A."/>
            <person name="Zheng C.-J."/>
            <person name="Schuster L."/>
            <person name="Cowan T.M."/>
            <person name="Smanski M.J."/>
            <person name="Chevrette M.G."/>
            <person name="De Carvalho L.P.S."/>
            <person name="Shen B."/>
        </authorList>
    </citation>
    <scope>NUCLEOTIDE SEQUENCE [LARGE SCALE GENOMIC DNA]</scope>
    <source>
        <strain evidence="1 2">NPDC000087</strain>
    </source>
</reference>
<dbReference type="Proteomes" id="UP001602245">
    <property type="component" value="Unassembled WGS sequence"/>
</dbReference>
<protein>
    <submittedName>
        <fullName evidence="1">Uncharacterized protein</fullName>
    </submittedName>
</protein>